<sequence>MKKVLLILFVVFTTSTLSSQNYKFGEVSKEELQEKVYPLDSSANAAILYKERKTSFEYVPNEGFNVITQVFLRLKIYNKEGFDWATNKISYYNSSNGREKISGLKAITYNLEKNKIVETKLNRKDVFDEELNKYWSQQKFTMPNIKEGSVIEWRYKLTSPFKRIDDVQFQYGIPVKKMNASVEIPEYFIYKKQFKGYFPVVPQVERKNIKISLKNKYRSEVGSFGAGLKTNVTYSKIDLFANVEKYDVTNVPALIEEAYVNNIENYKTAIQYEYSELHWPRQPIKYYSHSWEDVTKTIYNNYNFGSEIYKSNHYSDDLAVILAAAKTDSEKIIGIFELVKQKVKWNKYNGITKFNGTRQAYKEAVGNVFDINLNLVSMLNKAGLKANPVILSTRAHGISFFPTIDGFNYVIAAVELPEGLVLLDATEQYSTPNILPFRALNGEGRLIRDDGSSETVNLNPVKPATIVTTLKVEIDEEGTIEGQNRTNYLNHQALSYREKYAAIDNDDIVVKLEEKNGGLEISDFELSGKKETYKPVMETYKFYSENSIDVVGNKIFFKPLFFEATTTSPFKLEKREYPINFGTTLSSKTLVNITIPEGYVIESVPENIYVKLPNNYGSYRFHISTSGNVINVNSQFKINTINYPVVNYDEMKEFYKMIIAKNLEQVVLKKES</sequence>
<dbReference type="EMBL" id="JBHTIC010000018">
    <property type="protein sequence ID" value="MFD0762783.1"/>
    <property type="molecule type" value="Genomic_DNA"/>
</dbReference>
<dbReference type="Pfam" id="PF12969">
    <property type="entry name" value="DUF3857"/>
    <property type="match status" value="1"/>
</dbReference>
<evidence type="ECO:0000256" key="1">
    <source>
        <dbReference type="SAM" id="SignalP"/>
    </source>
</evidence>
<dbReference type="RefSeq" id="WP_386783234.1">
    <property type="nucleotide sequence ID" value="NZ_JBHTIC010000018.1"/>
</dbReference>
<dbReference type="Gene3D" id="2.60.120.1130">
    <property type="match status" value="1"/>
</dbReference>
<accession>A0ABW2Z9X4</accession>
<dbReference type="InterPro" id="IPR024618">
    <property type="entry name" value="DUF3857"/>
</dbReference>
<feature type="signal peptide" evidence="1">
    <location>
        <begin position="1"/>
        <end position="19"/>
    </location>
</feature>
<protein>
    <submittedName>
        <fullName evidence="3">DUF3857 domain-containing protein</fullName>
    </submittedName>
</protein>
<keyword evidence="1" id="KW-0732">Signal</keyword>
<comment type="caution">
    <text evidence="3">The sequence shown here is derived from an EMBL/GenBank/DDBJ whole genome shotgun (WGS) entry which is preliminary data.</text>
</comment>
<reference evidence="4" key="1">
    <citation type="journal article" date="2019" name="Int. J. Syst. Evol. Microbiol.">
        <title>The Global Catalogue of Microorganisms (GCM) 10K type strain sequencing project: providing services to taxonomists for standard genome sequencing and annotation.</title>
        <authorList>
            <consortium name="The Broad Institute Genomics Platform"/>
            <consortium name="The Broad Institute Genome Sequencing Center for Infectious Disease"/>
            <person name="Wu L."/>
            <person name="Ma J."/>
        </authorList>
    </citation>
    <scope>NUCLEOTIDE SEQUENCE [LARGE SCALE GENOMIC DNA]</scope>
    <source>
        <strain evidence="4">CCUG 60022</strain>
    </source>
</reference>
<name>A0ABW2Z9X4_9FLAO</name>
<dbReference type="Gene3D" id="3.10.620.30">
    <property type="match status" value="1"/>
</dbReference>
<evidence type="ECO:0000313" key="4">
    <source>
        <dbReference type="Proteomes" id="UP001597032"/>
    </source>
</evidence>
<gene>
    <name evidence="3" type="ORF">ACFQZW_11885</name>
</gene>
<organism evidence="3 4">
    <name type="scientific">Lutibacter aestuarii</name>
    <dbReference type="NCBI Taxonomy" id="861111"/>
    <lineage>
        <taxon>Bacteria</taxon>
        <taxon>Pseudomonadati</taxon>
        <taxon>Bacteroidota</taxon>
        <taxon>Flavobacteriia</taxon>
        <taxon>Flavobacteriales</taxon>
        <taxon>Flavobacteriaceae</taxon>
        <taxon>Lutibacter</taxon>
    </lineage>
</organism>
<feature type="domain" description="DUF3857" evidence="2">
    <location>
        <begin position="74"/>
        <end position="207"/>
    </location>
</feature>
<evidence type="ECO:0000313" key="3">
    <source>
        <dbReference type="EMBL" id="MFD0762783.1"/>
    </source>
</evidence>
<evidence type="ECO:0000259" key="2">
    <source>
        <dbReference type="Pfam" id="PF12969"/>
    </source>
</evidence>
<feature type="chain" id="PRO_5045182225" evidence="1">
    <location>
        <begin position="20"/>
        <end position="672"/>
    </location>
</feature>
<dbReference type="Proteomes" id="UP001597032">
    <property type="component" value="Unassembled WGS sequence"/>
</dbReference>
<keyword evidence="4" id="KW-1185">Reference proteome</keyword>
<proteinExistence type="predicted"/>
<dbReference type="Gene3D" id="2.60.40.3140">
    <property type="match status" value="1"/>
</dbReference>